<dbReference type="InterPro" id="IPR036388">
    <property type="entry name" value="WH-like_DNA-bd_sf"/>
</dbReference>
<sequence length="304" mass="34501">MHLSRTDLNLFVVLDAIYSQGSITRASQVLNLSQPALSHALARLRTMFDDPLFVRQGAAMVPTPFTRGIITQVRQGLQLFEASLQTDQSFHPSQTQRRFHLGLRDVFEATILPPLVQKISEQAPGITIASVRVDRREIETALSSGDLDMVLEVPIPLSNQIRQQRVSRDRLIVLSRKGHPQMPKKKNQVLALDTYLQQAHVLVSSRRQGVGLEDFELNREGLRRQISLRCQHYFAACRVVSETDLLLTMPEQYASIANAQFMNRIDPFPLATQPIDAHLYWHSSADNDPANSWLREQLLNLMHP</sequence>
<dbReference type="GO" id="GO:0003700">
    <property type="term" value="F:DNA-binding transcription factor activity"/>
    <property type="evidence" value="ECO:0007669"/>
    <property type="project" value="InterPro"/>
</dbReference>
<name>A0A941DKF7_9BURK</name>
<organism evidence="6 7">
    <name type="scientific">Undibacterium baiyunense</name>
    <dbReference type="NCBI Taxonomy" id="2828731"/>
    <lineage>
        <taxon>Bacteria</taxon>
        <taxon>Pseudomonadati</taxon>
        <taxon>Pseudomonadota</taxon>
        <taxon>Betaproteobacteria</taxon>
        <taxon>Burkholderiales</taxon>
        <taxon>Oxalobacteraceae</taxon>
        <taxon>Undibacterium</taxon>
    </lineage>
</organism>
<dbReference type="RefSeq" id="WP_212685167.1">
    <property type="nucleotide sequence ID" value="NZ_JAGSPM010000009.1"/>
</dbReference>
<evidence type="ECO:0000313" key="7">
    <source>
        <dbReference type="Proteomes" id="UP000680158"/>
    </source>
</evidence>
<dbReference type="SUPFAM" id="SSF46785">
    <property type="entry name" value="Winged helix' DNA-binding domain"/>
    <property type="match status" value="1"/>
</dbReference>
<dbReference type="GO" id="GO:0003677">
    <property type="term" value="F:DNA binding"/>
    <property type="evidence" value="ECO:0007669"/>
    <property type="project" value="UniProtKB-KW"/>
</dbReference>
<keyword evidence="7" id="KW-1185">Reference proteome</keyword>
<evidence type="ECO:0000313" key="6">
    <source>
        <dbReference type="EMBL" id="MBR7747792.1"/>
    </source>
</evidence>
<dbReference type="SUPFAM" id="SSF53850">
    <property type="entry name" value="Periplasmic binding protein-like II"/>
    <property type="match status" value="1"/>
</dbReference>
<dbReference type="Pfam" id="PF00126">
    <property type="entry name" value="HTH_1"/>
    <property type="match status" value="1"/>
</dbReference>
<comment type="similarity">
    <text evidence="1">Belongs to the LysR transcriptional regulatory family.</text>
</comment>
<dbReference type="PANTHER" id="PTHR30118:SF15">
    <property type="entry name" value="TRANSCRIPTIONAL REGULATORY PROTEIN"/>
    <property type="match status" value="1"/>
</dbReference>
<dbReference type="Gene3D" id="3.40.190.10">
    <property type="entry name" value="Periplasmic binding protein-like II"/>
    <property type="match status" value="2"/>
</dbReference>
<dbReference type="InterPro" id="IPR050389">
    <property type="entry name" value="LysR-type_TF"/>
</dbReference>
<accession>A0A941DKF7</accession>
<dbReference type="PROSITE" id="PS50931">
    <property type="entry name" value="HTH_LYSR"/>
    <property type="match status" value="1"/>
</dbReference>
<dbReference type="Pfam" id="PF03466">
    <property type="entry name" value="LysR_substrate"/>
    <property type="match status" value="1"/>
</dbReference>
<dbReference type="PANTHER" id="PTHR30118">
    <property type="entry name" value="HTH-TYPE TRANSCRIPTIONAL REGULATOR LEUO-RELATED"/>
    <property type="match status" value="1"/>
</dbReference>
<reference evidence="6 7" key="1">
    <citation type="submission" date="2021-04" db="EMBL/GenBank/DDBJ databases">
        <title>novel species isolated from subtropical streams in China.</title>
        <authorList>
            <person name="Lu H."/>
        </authorList>
    </citation>
    <scope>NUCLEOTIDE SEQUENCE [LARGE SCALE GENOMIC DNA]</scope>
    <source>
        <strain evidence="6 7">BYS107W</strain>
    </source>
</reference>
<dbReference type="InterPro" id="IPR000847">
    <property type="entry name" value="LysR_HTH_N"/>
</dbReference>
<protein>
    <submittedName>
        <fullName evidence="6">LysR family transcriptional regulator</fullName>
    </submittedName>
</protein>
<evidence type="ECO:0000256" key="4">
    <source>
        <dbReference type="ARBA" id="ARBA00023163"/>
    </source>
</evidence>
<keyword evidence="2" id="KW-0805">Transcription regulation</keyword>
<feature type="domain" description="HTH lysR-type" evidence="5">
    <location>
        <begin position="6"/>
        <end position="63"/>
    </location>
</feature>
<dbReference type="Gene3D" id="1.10.10.10">
    <property type="entry name" value="Winged helix-like DNA-binding domain superfamily/Winged helix DNA-binding domain"/>
    <property type="match status" value="1"/>
</dbReference>
<keyword evidence="3" id="KW-0238">DNA-binding</keyword>
<dbReference type="PRINTS" id="PR00039">
    <property type="entry name" value="HTHLYSR"/>
</dbReference>
<evidence type="ECO:0000259" key="5">
    <source>
        <dbReference type="PROSITE" id="PS50931"/>
    </source>
</evidence>
<evidence type="ECO:0000256" key="3">
    <source>
        <dbReference type="ARBA" id="ARBA00023125"/>
    </source>
</evidence>
<evidence type="ECO:0000256" key="2">
    <source>
        <dbReference type="ARBA" id="ARBA00023015"/>
    </source>
</evidence>
<proteinExistence type="inferred from homology"/>
<dbReference type="InterPro" id="IPR005119">
    <property type="entry name" value="LysR_subst-bd"/>
</dbReference>
<dbReference type="AlphaFoldDB" id="A0A941DKF7"/>
<dbReference type="InterPro" id="IPR037402">
    <property type="entry name" value="YidZ_PBP2"/>
</dbReference>
<dbReference type="CDD" id="cd08417">
    <property type="entry name" value="PBP2_Nitroaromatics_like"/>
    <property type="match status" value="1"/>
</dbReference>
<comment type="caution">
    <text evidence="6">The sequence shown here is derived from an EMBL/GenBank/DDBJ whole genome shotgun (WGS) entry which is preliminary data.</text>
</comment>
<dbReference type="EMBL" id="JAGSPM010000009">
    <property type="protein sequence ID" value="MBR7747792.1"/>
    <property type="molecule type" value="Genomic_DNA"/>
</dbReference>
<dbReference type="Proteomes" id="UP000680158">
    <property type="component" value="Unassembled WGS sequence"/>
</dbReference>
<evidence type="ECO:0000256" key="1">
    <source>
        <dbReference type="ARBA" id="ARBA00009437"/>
    </source>
</evidence>
<keyword evidence="4" id="KW-0804">Transcription</keyword>
<dbReference type="InterPro" id="IPR036390">
    <property type="entry name" value="WH_DNA-bd_sf"/>
</dbReference>
<gene>
    <name evidence="6" type="ORF">KDM92_14500</name>
</gene>